<proteinExistence type="predicted"/>
<protein>
    <submittedName>
        <fullName evidence="2">Uncharacterized protein</fullName>
    </submittedName>
</protein>
<evidence type="ECO:0000313" key="3">
    <source>
        <dbReference type="Proteomes" id="UP000032430"/>
    </source>
</evidence>
<keyword evidence="3" id="KW-1185">Reference proteome</keyword>
<reference evidence="3" key="1">
    <citation type="submission" date="2014-09" db="EMBL/GenBank/DDBJ databases">
        <authorList>
            <person name="Gomez-Valero L."/>
        </authorList>
    </citation>
    <scope>NUCLEOTIDE SEQUENCE [LARGE SCALE GENOMIC DNA]</scope>
    <source>
        <strain evidence="3">ATCC700992</strain>
    </source>
</reference>
<keyword evidence="1" id="KW-1133">Transmembrane helix</keyword>
<dbReference type="Proteomes" id="UP000032430">
    <property type="component" value="Chromosome I"/>
</dbReference>
<evidence type="ECO:0000313" key="2">
    <source>
        <dbReference type="EMBL" id="CEG57134.1"/>
    </source>
</evidence>
<accession>A0A098G568</accession>
<dbReference type="STRING" id="1212491.LFA_1728"/>
<sequence>MAFAIGNKKVEAFAYSLWLNLIAVFPLICYKYRAFKIHTRSVTYDRVPWGFVWGMWRLNPGD</sequence>
<name>A0A098G568_9GAMM</name>
<feature type="transmembrane region" description="Helical" evidence="1">
    <location>
        <begin position="12"/>
        <end position="30"/>
    </location>
</feature>
<evidence type="ECO:0000256" key="1">
    <source>
        <dbReference type="SAM" id="Phobius"/>
    </source>
</evidence>
<dbReference type="HOGENOM" id="CLU_2898699_0_0_6"/>
<keyword evidence="1" id="KW-0812">Transmembrane</keyword>
<dbReference type="EMBL" id="LN614827">
    <property type="protein sequence ID" value="CEG57134.1"/>
    <property type="molecule type" value="Genomic_DNA"/>
</dbReference>
<organism evidence="2 3">
    <name type="scientific">Legionella fallonii LLAP-10</name>
    <dbReference type="NCBI Taxonomy" id="1212491"/>
    <lineage>
        <taxon>Bacteria</taxon>
        <taxon>Pseudomonadati</taxon>
        <taxon>Pseudomonadota</taxon>
        <taxon>Gammaproteobacteria</taxon>
        <taxon>Legionellales</taxon>
        <taxon>Legionellaceae</taxon>
        <taxon>Legionella</taxon>
    </lineage>
</organism>
<dbReference type="AlphaFoldDB" id="A0A098G568"/>
<keyword evidence="1" id="KW-0472">Membrane</keyword>
<gene>
    <name evidence="2" type="ORF">LFA_1728</name>
</gene>
<dbReference type="KEGG" id="lfa:LFA_1728"/>